<dbReference type="PANTHER" id="PTHR33303:SF2">
    <property type="entry name" value="COA-BINDING DOMAIN-CONTAINING PROTEIN"/>
    <property type="match status" value="1"/>
</dbReference>
<accession>A0A250JED5</accession>
<dbReference type="InterPro" id="IPR003781">
    <property type="entry name" value="CoA-bd"/>
</dbReference>
<protein>
    <submittedName>
        <fullName evidence="2">O-acetylhomoserine sulfhydrylase / O-succinylhomoserine sulfhydrylase</fullName>
    </submittedName>
</protein>
<proteinExistence type="predicted"/>
<dbReference type="RefSeq" id="WP_095989507.1">
    <property type="nucleotide sequence ID" value="NZ_CP022098.1"/>
</dbReference>
<feature type="domain" description="CoA-binding" evidence="1">
    <location>
        <begin position="17"/>
        <end position="115"/>
    </location>
</feature>
<sequence>MSYEQNLIEDEEGIRALVRGARRVAVLGIKTEQHSGQPAFYVPEYLAQAGVDVVPVPVYYPEVTHILERPVFRRLVDIPGDIDLVDVFRRPQDIDQHVDDILAKKPKAVWFQSGIRNDAAARRLAEAGIRVVQDRCLMVDHRRYAR</sequence>
<evidence type="ECO:0000313" key="3">
    <source>
        <dbReference type="Proteomes" id="UP000217257"/>
    </source>
</evidence>
<dbReference type="PANTHER" id="PTHR33303">
    <property type="entry name" value="CYTOPLASMIC PROTEIN-RELATED"/>
    <property type="match status" value="1"/>
</dbReference>
<evidence type="ECO:0000259" key="1">
    <source>
        <dbReference type="SMART" id="SM00881"/>
    </source>
</evidence>
<dbReference type="Proteomes" id="UP000217257">
    <property type="component" value="Chromosome"/>
</dbReference>
<reference evidence="2 3" key="1">
    <citation type="submission" date="2017-06" db="EMBL/GenBank/DDBJ databases">
        <title>Sequencing and comparative analysis of myxobacterial genomes.</title>
        <authorList>
            <person name="Rupp O."/>
            <person name="Goesmann A."/>
            <person name="Sogaard-Andersen L."/>
        </authorList>
    </citation>
    <scope>NUCLEOTIDE SEQUENCE [LARGE SCALE GENOMIC DNA]</scope>
    <source>
        <strain evidence="2 3">DSM 52655</strain>
    </source>
</reference>
<dbReference type="AlphaFoldDB" id="A0A250JED5"/>
<evidence type="ECO:0000313" key="2">
    <source>
        <dbReference type="EMBL" id="ATB41867.1"/>
    </source>
</evidence>
<gene>
    <name evidence="2" type="ORF">CYFUS_007343</name>
</gene>
<dbReference type="SUPFAM" id="SSF51735">
    <property type="entry name" value="NAD(P)-binding Rossmann-fold domains"/>
    <property type="match status" value="1"/>
</dbReference>
<name>A0A250JED5_9BACT</name>
<dbReference type="KEGG" id="cfus:CYFUS_007343"/>
<dbReference type="Pfam" id="PF13380">
    <property type="entry name" value="CoA_binding_2"/>
    <property type="match status" value="1"/>
</dbReference>
<dbReference type="SMART" id="SM00881">
    <property type="entry name" value="CoA_binding"/>
    <property type="match status" value="1"/>
</dbReference>
<dbReference type="Gene3D" id="3.40.50.720">
    <property type="entry name" value="NAD(P)-binding Rossmann-like Domain"/>
    <property type="match status" value="1"/>
</dbReference>
<dbReference type="InterPro" id="IPR036291">
    <property type="entry name" value="NAD(P)-bd_dom_sf"/>
</dbReference>
<organism evidence="2 3">
    <name type="scientific">Cystobacter fuscus</name>
    <dbReference type="NCBI Taxonomy" id="43"/>
    <lineage>
        <taxon>Bacteria</taxon>
        <taxon>Pseudomonadati</taxon>
        <taxon>Myxococcota</taxon>
        <taxon>Myxococcia</taxon>
        <taxon>Myxococcales</taxon>
        <taxon>Cystobacterineae</taxon>
        <taxon>Archangiaceae</taxon>
        <taxon>Cystobacter</taxon>
    </lineage>
</organism>
<dbReference type="EMBL" id="CP022098">
    <property type="protein sequence ID" value="ATB41867.1"/>
    <property type="molecule type" value="Genomic_DNA"/>
</dbReference>